<sequence length="669" mass="75857">MNKTNKRRKLNSPQKPASRTTTRRAPVARGQLGMLPEMPLDVLYEIFSLLPPESLIALTRTTKALRNMLMSRSAITIWKNCLRNDPDLPPKPENLTEPAFANLFFSDHCSFCAASETKNVLWVFNVRCCNPCMKNRFANVRAIRNKVNVLRSLNGLESLLCLSVTNDGLQVMSFEEAHSLAERIKSLDEDTTALDLFYTETKLVVKDRYQYALVCSRYTLARERRDLQALEELRIKRRESIYEYLTDMGYKGELQYLSETHSTVLSEHPSVYLAKELTEKAWETLRPVLVEILEDVREKLEKKYKKALLKTRLSIIIDLLGDYRNSQPLNSVLPRAPDLAVLPQTMTMLFDKSRERYIEHDHFAEFQTSIPQMCATWRETNDQALAALLPAPLPSGSSRGSRNAAANVQHLALATTYFKCGDCREPISYPRILVHACTYNLRHGYRNREDDIALIFEKLKAESWSTTGNRVKFYQDAQIAASVVVSVCEFDPQTTTSAAMDEAQSWLECTGCSVAKKSKKPKNVYTWRSAIVHELEHRAAGNKPTSWRSLHSEEVEFVTEELNEAYIDGKEKSSENVTCIHCRQTVTGPLLWHYEQNHNIDSPMKDIDFCCGLDDPVSGPVDLPSSGHALPSKAPQRNTNARSAPFEPDSDVEIVAEGHGNVIEILDSD</sequence>
<accession>A0ACD3BF99</accession>
<proteinExistence type="predicted"/>
<dbReference type="EMBL" id="ML208260">
    <property type="protein sequence ID" value="TFK76262.1"/>
    <property type="molecule type" value="Genomic_DNA"/>
</dbReference>
<keyword evidence="2" id="KW-1185">Reference proteome</keyword>
<evidence type="ECO:0000313" key="2">
    <source>
        <dbReference type="Proteomes" id="UP000308600"/>
    </source>
</evidence>
<reference evidence="1 2" key="1">
    <citation type="journal article" date="2019" name="Nat. Ecol. Evol.">
        <title>Megaphylogeny resolves global patterns of mushroom evolution.</title>
        <authorList>
            <person name="Varga T."/>
            <person name="Krizsan K."/>
            <person name="Foldi C."/>
            <person name="Dima B."/>
            <person name="Sanchez-Garcia M."/>
            <person name="Sanchez-Ramirez S."/>
            <person name="Szollosi G.J."/>
            <person name="Szarkandi J.G."/>
            <person name="Papp V."/>
            <person name="Albert L."/>
            <person name="Andreopoulos W."/>
            <person name="Angelini C."/>
            <person name="Antonin V."/>
            <person name="Barry K.W."/>
            <person name="Bougher N.L."/>
            <person name="Buchanan P."/>
            <person name="Buyck B."/>
            <person name="Bense V."/>
            <person name="Catcheside P."/>
            <person name="Chovatia M."/>
            <person name="Cooper J."/>
            <person name="Damon W."/>
            <person name="Desjardin D."/>
            <person name="Finy P."/>
            <person name="Geml J."/>
            <person name="Haridas S."/>
            <person name="Hughes K."/>
            <person name="Justo A."/>
            <person name="Karasinski D."/>
            <person name="Kautmanova I."/>
            <person name="Kiss B."/>
            <person name="Kocsube S."/>
            <person name="Kotiranta H."/>
            <person name="LaButti K.M."/>
            <person name="Lechner B.E."/>
            <person name="Liimatainen K."/>
            <person name="Lipzen A."/>
            <person name="Lukacs Z."/>
            <person name="Mihaltcheva S."/>
            <person name="Morgado L.N."/>
            <person name="Niskanen T."/>
            <person name="Noordeloos M.E."/>
            <person name="Ohm R.A."/>
            <person name="Ortiz-Santana B."/>
            <person name="Ovrebo C."/>
            <person name="Racz N."/>
            <person name="Riley R."/>
            <person name="Savchenko A."/>
            <person name="Shiryaev A."/>
            <person name="Soop K."/>
            <person name="Spirin V."/>
            <person name="Szebenyi C."/>
            <person name="Tomsovsky M."/>
            <person name="Tulloss R.E."/>
            <person name="Uehling J."/>
            <person name="Grigoriev I.V."/>
            <person name="Vagvolgyi C."/>
            <person name="Papp T."/>
            <person name="Martin F.M."/>
            <person name="Miettinen O."/>
            <person name="Hibbett D.S."/>
            <person name="Nagy L.G."/>
        </authorList>
    </citation>
    <scope>NUCLEOTIDE SEQUENCE [LARGE SCALE GENOMIC DNA]</scope>
    <source>
        <strain evidence="1 2">NL-1719</strain>
    </source>
</reference>
<protein>
    <submittedName>
        <fullName evidence="1">Uncharacterized protein</fullName>
    </submittedName>
</protein>
<organism evidence="1 2">
    <name type="scientific">Pluteus cervinus</name>
    <dbReference type="NCBI Taxonomy" id="181527"/>
    <lineage>
        <taxon>Eukaryota</taxon>
        <taxon>Fungi</taxon>
        <taxon>Dikarya</taxon>
        <taxon>Basidiomycota</taxon>
        <taxon>Agaricomycotina</taxon>
        <taxon>Agaricomycetes</taxon>
        <taxon>Agaricomycetidae</taxon>
        <taxon>Agaricales</taxon>
        <taxon>Pluteineae</taxon>
        <taxon>Pluteaceae</taxon>
        <taxon>Pluteus</taxon>
    </lineage>
</organism>
<gene>
    <name evidence="1" type="ORF">BDN72DRAFT_227118</name>
</gene>
<name>A0ACD3BF99_9AGAR</name>
<dbReference type="Proteomes" id="UP000308600">
    <property type="component" value="Unassembled WGS sequence"/>
</dbReference>
<evidence type="ECO:0000313" key="1">
    <source>
        <dbReference type="EMBL" id="TFK76262.1"/>
    </source>
</evidence>